<dbReference type="PANTHER" id="PTHR46401:SF2">
    <property type="entry name" value="GLYCOSYLTRANSFERASE WBBK-RELATED"/>
    <property type="match status" value="1"/>
</dbReference>
<name>A0A0D0MFW8_VARPD</name>
<gene>
    <name evidence="4" type="ORF">RT97_16455</name>
</gene>
<dbReference type="EMBL" id="JXQQ01000035">
    <property type="protein sequence ID" value="KIQ31216.1"/>
    <property type="molecule type" value="Genomic_DNA"/>
</dbReference>
<dbReference type="SUPFAM" id="SSF53756">
    <property type="entry name" value="UDP-Glycosyltransferase/glycogen phosphorylase"/>
    <property type="match status" value="1"/>
</dbReference>
<evidence type="ECO:0000259" key="3">
    <source>
        <dbReference type="Pfam" id="PF13439"/>
    </source>
</evidence>
<protein>
    <submittedName>
        <fullName evidence="4">Glycosyl transferase family 1</fullName>
    </submittedName>
</protein>
<dbReference type="Pfam" id="PF13439">
    <property type="entry name" value="Glyco_transf_4"/>
    <property type="match status" value="1"/>
</dbReference>
<dbReference type="OrthoDB" id="433681at2"/>
<accession>A0A0D0MFW8</accession>
<proteinExistence type="predicted"/>
<comment type="caution">
    <text evidence="4">The sequence shown here is derived from an EMBL/GenBank/DDBJ whole genome shotgun (WGS) entry which is preliminary data.</text>
</comment>
<evidence type="ECO:0000256" key="1">
    <source>
        <dbReference type="ARBA" id="ARBA00022679"/>
    </source>
</evidence>
<dbReference type="CDD" id="cd03801">
    <property type="entry name" value="GT4_PimA-like"/>
    <property type="match status" value="1"/>
</dbReference>
<dbReference type="NCBIfam" id="TIGR04047">
    <property type="entry name" value="MSMEG_0565_glyc"/>
    <property type="match status" value="1"/>
</dbReference>
<organism evidence="4 5">
    <name type="scientific">Variovorax paradoxus</name>
    <dbReference type="NCBI Taxonomy" id="34073"/>
    <lineage>
        <taxon>Bacteria</taxon>
        <taxon>Pseudomonadati</taxon>
        <taxon>Pseudomonadota</taxon>
        <taxon>Betaproteobacteria</taxon>
        <taxon>Burkholderiales</taxon>
        <taxon>Comamonadaceae</taxon>
        <taxon>Variovorax</taxon>
    </lineage>
</organism>
<dbReference type="InterPro" id="IPR028098">
    <property type="entry name" value="Glyco_trans_4-like_N"/>
</dbReference>
<dbReference type="RefSeq" id="WP_042579868.1">
    <property type="nucleotide sequence ID" value="NZ_JXQQ01000035.1"/>
</dbReference>
<evidence type="ECO:0000259" key="2">
    <source>
        <dbReference type="Pfam" id="PF00534"/>
    </source>
</evidence>
<dbReference type="Proteomes" id="UP000032067">
    <property type="component" value="Unassembled WGS sequence"/>
</dbReference>
<dbReference type="InterPro" id="IPR023986">
    <property type="entry name" value="GlycosylTfrase_MSMEG0565"/>
</dbReference>
<dbReference type="GO" id="GO:0016757">
    <property type="term" value="F:glycosyltransferase activity"/>
    <property type="evidence" value="ECO:0007669"/>
    <property type="project" value="InterPro"/>
</dbReference>
<evidence type="ECO:0000313" key="4">
    <source>
        <dbReference type="EMBL" id="KIQ31216.1"/>
    </source>
</evidence>
<dbReference type="AlphaFoldDB" id="A0A0D0MFW8"/>
<dbReference type="Gene3D" id="3.40.50.2000">
    <property type="entry name" value="Glycogen Phosphorylase B"/>
    <property type="match status" value="2"/>
</dbReference>
<dbReference type="InterPro" id="IPR001296">
    <property type="entry name" value="Glyco_trans_1"/>
</dbReference>
<reference evidence="4 5" key="1">
    <citation type="submission" date="2014-12" db="EMBL/GenBank/DDBJ databases">
        <title>16Stimator: statistical estimation of ribosomal gene copy numbers from draft genome assemblies.</title>
        <authorList>
            <person name="Perisin M.A."/>
            <person name="Vetter M."/>
            <person name="Gilbert J.A."/>
            <person name="Bergelson J."/>
        </authorList>
    </citation>
    <scope>NUCLEOTIDE SEQUENCE [LARGE SCALE GENOMIC DNA]</scope>
    <source>
        <strain evidence="4 5">MEDvA23</strain>
    </source>
</reference>
<dbReference type="PANTHER" id="PTHR46401">
    <property type="entry name" value="GLYCOSYLTRANSFERASE WBBK-RELATED"/>
    <property type="match status" value="1"/>
</dbReference>
<keyword evidence="1 4" id="KW-0808">Transferase</keyword>
<sequence length="395" mass="42371">MSEFDRPLRIGLLTHSVNPRGGVVHTLELATALHAAGHAVTVMAPAAAGQAMFRTPPCRVELALVNDKPRDTVGMVRSRIGAFVGHLHALLQRETFDVLHTQDSIGGNALAQLQDEGRIGGFVRTVHHLDTFDDPQLTRWQQNAFERASLVLSASRLWCDHLRSDYGIEAHEIDNGVDTQRFSPVAQAGDAAVGQRLGIATGAPVVLAIGGVEERKNTARLLAGFALLRARHPRAQLVIAGGASLLDHAAYTEAFRAQMQALGFDEGPWQPLRVTGPLPDADIAALYRLADVVAMPSLREGFGLVVLEGLASGVPVVASRIAPFTEHLAETDVSWADPQDPASIAGALDHAIATRDAQRIAASSARLSQRFSWAASAARHVALYRAHLKEKHPCP</sequence>
<dbReference type="Pfam" id="PF00534">
    <property type="entry name" value="Glycos_transf_1"/>
    <property type="match status" value="1"/>
</dbReference>
<evidence type="ECO:0000313" key="5">
    <source>
        <dbReference type="Proteomes" id="UP000032067"/>
    </source>
</evidence>
<feature type="domain" description="Glycosyl transferase family 1" evidence="2">
    <location>
        <begin position="196"/>
        <end position="363"/>
    </location>
</feature>
<feature type="domain" description="Glycosyltransferase subfamily 4-like N-terminal" evidence="3">
    <location>
        <begin position="20"/>
        <end position="181"/>
    </location>
</feature>
<dbReference type="GO" id="GO:0009103">
    <property type="term" value="P:lipopolysaccharide biosynthetic process"/>
    <property type="evidence" value="ECO:0007669"/>
    <property type="project" value="TreeGrafter"/>
</dbReference>